<dbReference type="SUPFAM" id="SSF53098">
    <property type="entry name" value="Ribonuclease H-like"/>
    <property type="match status" value="1"/>
</dbReference>
<dbReference type="InterPro" id="IPR012337">
    <property type="entry name" value="RNaseH-like_sf"/>
</dbReference>
<evidence type="ECO:0000313" key="2">
    <source>
        <dbReference type="Proteomes" id="UP000078540"/>
    </source>
</evidence>
<gene>
    <name evidence="1" type="ORF">ALC53_06547</name>
</gene>
<evidence type="ECO:0000313" key="1">
    <source>
        <dbReference type="EMBL" id="KYM82980.1"/>
    </source>
</evidence>
<accession>A0A195BFN6</accession>
<evidence type="ECO:0008006" key="3">
    <source>
        <dbReference type="Google" id="ProtNLM"/>
    </source>
</evidence>
<name>A0A195BFN6_9HYME</name>
<dbReference type="AlphaFoldDB" id="A0A195BFN6"/>
<organism evidence="1 2">
    <name type="scientific">Atta colombica</name>
    <dbReference type="NCBI Taxonomy" id="520822"/>
    <lineage>
        <taxon>Eukaryota</taxon>
        <taxon>Metazoa</taxon>
        <taxon>Ecdysozoa</taxon>
        <taxon>Arthropoda</taxon>
        <taxon>Hexapoda</taxon>
        <taxon>Insecta</taxon>
        <taxon>Pterygota</taxon>
        <taxon>Neoptera</taxon>
        <taxon>Endopterygota</taxon>
        <taxon>Hymenoptera</taxon>
        <taxon>Apocrita</taxon>
        <taxon>Aculeata</taxon>
        <taxon>Formicoidea</taxon>
        <taxon>Formicidae</taxon>
        <taxon>Myrmicinae</taxon>
        <taxon>Atta</taxon>
    </lineage>
</organism>
<proteinExistence type="predicted"/>
<dbReference type="Proteomes" id="UP000078540">
    <property type="component" value="Unassembled WGS sequence"/>
</dbReference>
<keyword evidence="2" id="KW-1185">Reference proteome</keyword>
<protein>
    <recommendedName>
        <fullName evidence="3">HAT C-terminal dimerisation domain-containing protein</fullName>
    </recommendedName>
</protein>
<dbReference type="STRING" id="520822.A0A195BFN6"/>
<sequence length="196" mass="22743">MCQIKDEVKKIIKYFKYTYFPMAKYKQADGTFLNLSIDVRWNSLSDCFELYLKNCHIVKIYSENRIAIDKKICPELKILTLKAITTLDKVQNETRSIGEAIEIWIDLLKFIRYRGENLSQNQVKEYYNMQLISSLSNGVVLLHTVTVSSASIDRLFSIFGLFHSKICNRLRVLEKASKLVSIIRTSNLNSSILENN</sequence>
<reference evidence="1 2" key="1">
    <citation type="submission" date="2015-09" db="EMBL/GenBank/DDBJ databases">
        <title>Atta colombica WGS genome.</title>
        <authorList>
            <person name="Nygaard S."/>
            <person name="Hu H."/>
            <person name="Boomsma J."/>
            <person name="Zhang G."/>
        </authorList>
    </citation>
    <scope>NUCLEOTIDE SEQUENCE [LARGE SCALE GENOMIC DNA]</scope>
    <source>
        <strain evidence="1">Treedump-2</strain>
        <tissue evidence="1">Whole body</tissue>
    </source>
</reference>
<dbReference type="EMBL" id="KQ976502">
    <property type="protein sequence ID" value="KYM82980.1"/>
    <property type="molecule type" value="Genomic_DNA"/>
</dbReference>